<comment type="caution">
    <text evidence="1">The sequence shown here is derived from an EMBL/GenBank/DDBJ whole genome shotgun (WGS) entry which is preliminary data.</text>
</comment>
<dbReference type="RefSeq" id="WP_346148336.1">
    <property type="nucleotide sequence ID" value="NZ_BAAAUA010000047.1"/>
</dbReference>
<keyword evidence="2" id="KW-1185">Reference proteome</keyword>
<evidence type="ECO:0000313" key="2">
    <source>
        <dbReference type="Proteomes" id="UP001596066"/>
    </source>
</evidence>
<name>A0ABW0VKU9_9ACTN</name>
<protein>
    <submittedName>
        <fullName evidence="1">Uncharacterized protein</fullName>
    </submittedName>
</protein>
<sequence length="81" mass="8314">MSASRPPVQVRVGTLRVSAGSAIEARRLADALPAALERALVSWPGGAVPGRTADAAGRRASEVAAEIVTALRDRLDDGGPR</sequence>
<dbReference type="Proteomes" id="UP001596066">
    <property type="component" value="Unassembled WGS sequence"/>
</dbReference>
<dbReference type="EMBL" id="JBHSOC010000070">
    <property type="protein sequence ID" value="MFC5645429.1"/>
    <property type="molecule type" value="Genomic_DNA"/>
</dbReference>
<accession>A0ABW0VKU9</accession>
<organism evidence="1 2">
    <name type="scientific">Kitasatospora cinereorecta</name>
    <dbReference type="NCBI Taxonomy" id="285560"/>
    <lineage>
        <taxon>Bacteria</taxon>
        <taxon>Bacillati</taxon>
        <taxon>Actinomycetota</taxon>
        <taxon>Actinomycetes</taxon>
        <taxon>Kitasatosporales</taxon>
        <taxon>Streptomycetaceae</taxon>
        <taxon>Kitasatospora</taxon>
    </lineage>
</organism>
<reference evidence="2" key="1">
    <citation type="journal article" date="2019" name="Int. J. Syst. Evol. Microbiol.">
        <title>The Global Catalogue of Microorganisms (GCM) 10K type strain sequencing project: providing services to taxonomists for standard genome sequencing and annotation.</title>
        <authorList>
            <consortium name="The Broad Institute Genomics Platform"/>
            <consortium name="The Broad Institute Genome Sequencing Center for Infectious Disease"/>
            <person name="Wu L."/>
            <person name="Ma J."/>
        </authorList>
    </citation>
    <scope>NUCLEOTIDE SEQUENCE [LARGE SCALE GENOMIC DNA]</scope>
    <source>
        <strain evidence="2">CGMCC 4.1622</strain>
    </source>
</reference>
<proteinExistence type="predicted"/>
<gene>
    <name evidence="1" type="ORF">ACFPZF_29290</name>
</gene>
<evidence type="ECO:0000313" key="1">
    <source>
        <dbReference type="EMBL" id="MFC5645429.1"/>
    </source>
</evidence>